<dbReference type="Proteomes" id="UP000199220">
    <property type="component" value="Unassembled WGS sequence"/>
</dbReference>
<evidence type="ECO:0000313" key="3">
    <source>
        <dbReference type="Proteomes" id="UP000199220"/>
    </source>
</evidence>
<reference evidence="3" key="1">
    <citation type="submission" date="2016-10" db="EMBL/GenBank/DDBJ databases">
        <authorList>
            <person name="Varghese N."/>
            <person name="Submissions S."/>
        </authorList>
    </citation>
    <scope>NUCLEOTIDE SEQUENCE [LARGE SCALE GENOMIC DNA]</scope>
    <source>
        <strain evidence="3">DSM 21368</strain>
    </source>
</reference>
<proteinExistence type="predicted"/>
<dbReference type="RefSeq" id="WP_089772928.1">
    <property type="nucleotide sequence ID" value="NZ_FNTX01000001.1"/>
</dbReference>
<keyword evidence="3" id="KW-1185">Reference proteome</keyword>
<sequence>MTTDQLHQPLTPSVPLAAHEHGWVVESAHHTSQGRLLYVRCTGCGVRRVDLQDQGDRPPSAISRPTRGLAALGQ</sequence>
<dbReference type="AlphaFoldDB" id="A0A1H5D2M3"/>
<dbReference type="STRING" id="648782.SAMN04488554_0546"/>
<evidence type="ECO:0000256" key="1">
    <source>
        <dbReference type="SAM" id="MobiDB-lite"/>
    </source>
</evidence>
<organism evidence="2 3">
    <name type="scientific">Ruania alba</name>
    <dbReference type="NCBI Taxonomy" id="648782"/>
    <lineage>
        <taxon>Bacteria</taxon>
        <taxon>Bacillati</taxon>
        <taxon>Actinomycetota</taxon>
        <taxon>Actinomycetes</taxon>
        <taxon>Micrococcales</taxon>
        <taxon>Ruaniaceae</taxon>
        <taxon>Ruania</taxon>
    </lineage>
</organism>
<name>A0A1H5D2M3_9MICO</name>
<feature type="region of interest" description="Disordered" evidence="1">
    <location>
        <begin position="51"/>
        <end position="74"/>
    </location>
</feature>
<dbReference type="OrthoDB" id="4484477at2"/>
<accession>A0A1H5D2M3</accession>
<evidence type="ECO:0000313" key="2">
    <source>
        <dbReference type="EMBL" id="SED72998.1"/>
    </source>
</evidence>
<gene>
    <name evidence="2" type="ORF">SAMN04488554_0546</name>
</gene>
<protein>
    <submittedName>
        <fullName evidence="2">Uncharacterized protein</fullName>
    </submittedName>
</protein>
<dbReference type="EMBL" id="FNTX01000001">
    <property type="protein sequence ID" value="SED72998.1"/>
    <property type="molecule type" value="Genomic_DNA"/>
</dbReference>